<dbReference type="WBParaSite" id="ALUE_0001378601-mRNA-1">
    <property type="protein sequence ID" value="ALUE_0001378601-mRNA-1"/>
    <property type="gene ID" value="ALUE_0001378601"/>
</dbReference>
<dbReference type="PANTHER" id="PTHR12223:SF45">
    <property type="entry name" value="RE50040P"/>
    <property type="match status" value="1"/>
</dbReference>
<evidence type="ECO:0000256" key="6">
    <source>
        <dbReference type="SAM" id="MobiDB-lite"/>
    </source>
</evidence>
<organism evidence="9 10">
    <name type="scientific">Ascaris lumbricoides</name>
    <name type="common">Giant roundworm</name>
    <dbReference type="NCBI Taxonomy" id="6252"/>
    <lineage>
        <taxon>Eukaryota</taxon>
        <taxon>Metazoa</taxon>
        <taxon>Ecdysozoa</taxon>
        <taxon>Nematoda</taxon>
        <taxon>Chromadorea</taxon>
        <taxon>Rhabditida</taxon>
        <taxon>Spirurina</taxon>
        <taxon>Ascaridomorpha</taxon>
        <taxon>Ascaridoidea</taxon>
        <taxon>Ascarididae</taxon>
        <taxon>Ascaris</taxon>
    </lineage>
</organism>
<keyword evidence="4" id="KW-1133">Transmembrane helix</keyword>
<evidence type="ECO:0000313" key="10">
    <source>
        <dbReference type="WBParaSite" id="ALUE_0001378601-mRNA-1"/>
    </source>
</evidence>
<protein>
    <submittedName>
        <fullName evidence="10">L-type lectin-like domain-containing protein</fullName>
    </submittedName>
</protein>
<dbReference type="InterPro" id="IPR005052">
    <property type="entry name" value="Lectin_leg"/>
</dbReference>
<dbReference type="GO" id="GO:0005789">
    <property type="term" value="C:endoplasmic reticulum membrane"/>
    <property type="evidence" value="ECO:0007669"/>
    <property type="project" value="TreeGrafter"/>
</dbReference>
<dbReference type="PROSITE" id="PS51328">
    <property type="entry name" value="L_LECTIN_LIKE"/>
    <property type="match status" value="1"/>
</dbReference>
<evidence type="ECO:0000256" key="2">
    <source>
        <dbReference type="ARBA" id="ARBA00022692"/>
    </source>
</evidence>
<name>A0A0M3I8T0_ASCLU</name>
<dbReference type="GO" id="GO:0030134">
    <property type="term" value="C:COPII-coated ER to Golgi transport vesicle"/>
    <property type="evidence" value="ECO:0007669"/>
    <property type="project" value="TreeGrafter"/>
</dbReference>
<feature type="signal peptide" evidence="7">
    <location>
        <begin position="1"/>
        <end position="25"/>
    </location>
</feature>
<dbReference type="SUPFAM" id="SSF49899">
    <property type="entry name" value="Concanavalin A-like lectins/glucanases"/>
    <property type="match status" value="1"/>
</dbReference>
<evidence type="ECO:0000313" key="9">
    <source>
        <dbReference type="Proteomes" id="UP000036681"/>
    </source>
</evidence>
<dbReference type="GO" id="GO:0005793">
    <property type="term" value="C:endoplasmic reticulum-Golgi intermediate compartment"/>
    <property type="evidence" value="ECO:0007669"/>
    <property type="project" value="TreeGrafter"/>
</dbReference>
<dbReference type="PANTHER" id="PTHR12223">
    <property type="entry name" value="VESICULAR MANNOSE-BINDING LECTIN"/>
    <property type="match status" value="1"/>
</dbReference>
<feature type="domain" description="L-type lectin-like" evidence="8">
    <location>
        <begin position="47"/>
        <end position="276"/>
    </location>
</feature>
<dbReference type="Pfam" id="PF03388">
    <property type="entry name" value="Lectin_leg-like"/>
    <property type="match status" value="1"/>
</dbReference>
<evidence type="ECO:0000256" key="5">
    <source>
        <dbReference type="ARBA" id="ARBA00023136"/>
    </source>
</evidence>
<sequence>MRFSTVRRALCGVALFVFRVIISFALPRQNTNGNVFDSEAAVINASSIYTLRGAFSRDHSLVKPYDGSTWLIGGMALASTHFIRLTPDIPSRYGSMWNIVPIPFRSWEVEITFKIYGSDAGQSGEGMAFWYVEQSTRRGRAFGFPDVFRGLGVFIDTSEDDVTDINHYHPFISALVNNGTIQYAHDAFGTYSQLGGEDGGCYAPLLSEEKPSRMLVRYAAHTLSIFIAAVGSSHWLLCMKSEGVILPAGFHFAISASTSSETSGTHELISMKTFALESFDNDSIDIEVISAAEVAPPRTFNMISRPFNAELAEPAGSKFRESTDDRTSFGENSMNNSNNVTKRANFRHNSNRRIRIPAGKGKTRPNAVILLSEFKILSLPVHLGLVVKAFEKKQLVERLRRSNYNPERVRLKTKILSIIVLLSDLIKFEFGPWHASMGCSSDLFSGLENLHSQNCAERVEGLLLHIGIDNQ</sequence>
<evidence type="ECO:0000259" key="8">
    <source>
        <dbReference type="PROSITE" id="PS51328"/>
    </source>
</evidence>
<feature type="compositionally biased region" description="Basic and acidic residues" evidence="6">
    <location>
        <begin position="318"/>
        <end position="328"/>
    </location>
</feature>
<keyword evidence="9" id="KW-1185">Reference proteome</keyword>
<dbReference type="InterPro" id="IPR013320">
    <property type="entry name" value="ConA-like_dom_sf"/>
</dbReference>
<dbReference type="AlphaFoldDB" id="A0A0M3I8T0"/>
<dbReference type="GO" id="GO:0005537">
    <property type="term" value="F:D-mannose binding"/>
    <property type="evidence" value="ECO:0007669"/>
    <property type="project" value="TreeGrafter"/>
</dbReference>
<feature type="chain" id="PRO_5005656702" evidence="7">
    <location>
        <begin position="26"/>
        <end position="471"/>
    </location>
</feature>
<evidence type="ECO:0000256" key="3">
    <source>
        <dbReference type="ARBA" id="ARBA00022729"/>
    </source>
</evidence>
<keyword evidence="2" id="KW-0812">Transmembrane</keyword>
<accession>A0A0M3I8T0</accession>
<proteinExistence type="predicted"/>
<comment type="subcellular location">
    <subcellularLocation>
        <location evidence="1">Membrane</location>
        <topology evidence="1">Single-pass type I membrane protein</topology>
    </subcellularLocation>
</comment>
<dbReference type="GO" id="GO:0000139">
    <property type="term" value="C:Golgi membrane"/>
    <property type="evidence" value="ECO:0007669"/>
    <property type="project" value="TreeGrafter"/>
</dbReference>
<dbReference type="GO" id="GO:0006888">
    <property type="term" value="P:endoplasmic reticulum to Golgi vesicle-mediated transport"/>
    <property type="evidence" value="ECO:0007669"/>
    <property type="project" value="TreeGrafter"/>
</dbReference>
<feature type="region of interest" description="Disordered" evidence="6">
    <location>
        <begin position="316"/>
        <end position="341"/>
    </location>
</feature>
<evidence type="ECO:0000256" key="1">
    <source>
        <dbReference type="ARBA" id="ARBA00004479"/>
    </source>
</evidence>
<dbReference type="Proteomes" id="UP000036681">
    <property type="component" value="Unplaced"/>
</dbReference>
<evidence type="ECO:0000256" key="4">
    <source>
        <dbReference type="ARBA" id="ARBA00022989"/>
    </source>
</evidence>
<feature type="compositionally biased region" description="Polar residues" evidence="6">
    <location>
        <begin position="329"/>
        <end position="341"/>
    </location>
</feature>
<reference evidence="10" key="1">
    <citation type="submission" date="2017-02" db="UniProtKB">
        <authorList>
            <consortium name="WormBaseParasite"/>
        </authorList>
    </citation>
    <scope>IDENTIFICATION</scope>
</reference>
<dbReference type="Gene3D" id="2.60.120.200">
    <property type="match status" value="1"/>
</dbReference>
<evidence type="ECO:0000256" key="7">
    <source>
        <dbReference type="SAM" id="SignalP"/>
    </source>
</evidence>
<keyword evidence="3 7" id="KW-0732">Signal</keyword>
<keyword evidence="5" id="KW-0472">Membrane</keyword>
<dbReference type="InterPro" id="IPR051136">
    <property type="entry name" value="Intracellular_Lectin-GPT"/>
</dbReference>